<dbReference type="GO" id="GO:0070042">
    <property type="term" value="F:rRNA (uridine-N3-)-methyltransferase activity"/>
    <property type="evidence" value="ECO:0007669"/>
    <property type="project" value="TreeGrafter"/>
</dbReference>
<dbReference type="PIRSF" id="PIRSF015601">
    <property type="entry name" value="MTase_slr0722"/>
    <property type="match status" value="1"/>
</dbReference>
<proteinExistence type="inferred from homology"/>
<dbReference type="InterPro" id="IPR029028">
    <property type="entry name" value="Alpha/beta_knot_MTases"/>
</dbReference>
<keyword evidence="6 10" id="KW-0808">Transferase</keyword>
<evidence type="ECO:0000313" key="13">
    <source>
        <dbReference type="EMBL" id="ABX10589.1"/>
    </source>
</evidence>
<comment type="similarity">
    <text evidence="2 10">Belongs to the RNA methyltransferase RsmE family.</text>
</comment>
<sequence>MSNRFFINPIATEICQISGESAHHIVNVMRMKTGDSVILFDGTNREFTGIITETDKKVVTIAIQSVIEVSREQKITSTLAVAFPKGDRQKFMIEKLVELGVDSLVPLQTQRSVVNVQPRSLEKIQRWIVEASKQCGRNQLMQIKPTVSFNDWIHGQREGPRFVAHPHDMRLTITDAIGQAQRAGVVSLTVGPEGGFTSQEIADAQNAGWSTIALGITILRIETAAIAAATFFSLPENPG</sequence>
<dbReference type="InterPro" id="IPR015947">
    <property type="entry name" value="PUA-like_sf"/>
</dbReference>
<dbReference type="SUPFAM" id="SSF88697">
    <property type="entry name" value="PUA domain-like"/>
    <property type="match status" value="1"/>
</dbReference>
<evidence type="ECO:0000256" key="8">
    <source>
        <dbReference type="ARBA" id="ARBA00025699"/>
    </source>
</evidence>
<dbReference type="InterPro" id="IPR046887">
    <property type="entry name" value="RsmE_PUA-like"/>
</dbReference>
<dbReference type="Gene3D" id="2.40.240.20">
    <property type="entry name" value="Hypothetical PUA domain-like, domain 1"/>
    <property type="match status" value="1"/>
</dbReference>
<dbReference type="Pfam" id="PF20260">
    <property type="entry name" value="PUA_4"/>
    <property type="match status" value="1"/>
</dbReference>
<dbReference type="GO" id="GO:0070475">
    <property type="term" value="P:rRNA base methylation"/>
    <property type="evidence" value="ECO:0007669"/>
    <property type="project" value="TreeGrafter"/>
</dbReference>
<evidence type="ECO:0000256" key="10">
    <source>
        <dbReference type="PIRNR" id="PIRNR015601"/>
    </source>
</evidence>
<dbReference type="EC" id="2.1.1.193" evidence="10"/>
<evidence type="ECO:0000256" key="2">
    <source>
        <dbReference type="ARBA" id="ARBA00005528"/>
    </source>
</evidence>
<dbReference type="Pfam" id="PF04452">
    <property type="entry name" value="Methyltrans_RNA"/>
    <property type="match status" value="1"/>
</dbReference>
<dbReference type="GO" id="GO:0005737">
    <property type="term" value="C:cytoplasm"/>
    <property type="evidence" value="ECO:0007669"/>
    <property type="project" value="UniProtKB-SubCell"/>
</dbReference>
<comment type="subcellular location">
    <subcellularLocation>
        <location evidence="1 10">Cytoplasm</location>
    </subcellularLocation>
</comment>
<keyword evidence="4 10" id="KW-0698">rRNA processing</keyword>
<name>A9LGR8_9BACT</name>
<dbReference type="InterPro" id="IPR046886">
    <property type="entry name" value="RsmE_MTase_dom"/>
</dbReference>
<evidence type="ECO:0000256" key="4">
    <source>
        <dbReference type="ARBA" id="ARBA00022552"/>
    </source>
</evidence>
<evidence type="ECO:0000256" key="7">
    <source>
        <dbReference type="ARBA" id="ARBA00022691"/>
    </source>
</evidence>
<dbReference type="PANTHER" id="PTHR30027">
    <property type="entry name" value="RIBOSOMAL RNA SMALL SUBUNIT METHYLTRANSFERASE E"/>
    <property type="match status" value="1"/>
</dbReference>
<feature type="domain" description="Ribosomal RNA small subunit methyltransferase E PUA-like" evidence="12">
    <location>
        <begin position="17"/>
        <end position="63"/>
    </location>
</feature>
<evidence type="ECO:0000256" key="3">
    <source>
        <dbReference type="ARBA" id="ARBA00022490"/>
    </source>
</evidence>
<evidence type="ECO:0000259" key="11">
    <source>
        <dbReference type="Pfam" id="PF04452"/>
    </source>
</evidence>
<dbReference type="SUPFAM" id="SSF75217">
    <property type="entry name" value="alpha/beta knot"/>
    <property type="match status" value="1"/>
</dbReference>
<evidence type="ECO:0000256" key="9">
    <source>
        <dbReference type="ARBA" id="ARBA00047944"/>
    </source>
</evidence>
<dbReference type="AlphaFoldDB" id="A9LGR8"/>
<protein>
    <recommendedName>
        <fullName evidence="10">Ribosomal RNA small subunit methyltransferase E</fullName>
        <ecNumber evidence="10">2.1.1.193</ecNumber>
    </recommendedName>
</protein>
<comment type="catalytic activity">
    <reaction evidence="9 10">
        <text>uridine(1498) in 16S rRNA + S-adenosyl-L-methionine = N(3)-methyluridine(1498) in 16S rRNA + S-adenosyl-L-homocysteine + H(+)</text>
        <dbReference type="Rhea" id="RHEA:42920"/>
        <dbReference type="Rhea" id="RHEA-COMP:10283"/>
        <dbReference type="Rhea" id="RHEA-COMP:10284"/>
        <dbReference type="ChEBI" id="CHEBI:15378"/>
        <dbReference type="ChEBI" id="CHEBI:57856"/>
        <dbReference type="ChEBI" id="CHEBI:59789"/>
        <dbReference type="ChEBI" id="CHEBI:65315"/>
        <dbReference type="ChEBI" id="CHEBI:74502"/>
        <dbReference type="EC" id="2.1.1.193"/>
    </reaction>
</comment>
<evidence type="ECO:0000256" key="1">
    <source>
        <dbReference type="ARBA" id="ARBA00004496"/>
    </source>
</evidence>
<feature type="domain" description="Ribosomal RNA small subunit methyltransferase E methyltransferase" evidence="11">
    <location>
        <begin position="72"/>
        <end position="231"/>
    </location>
</feature>
<dbReference type="CDD" id="cd18084">
    <property type="entry name" value="RsmE-like"/>
    <property type="match status" value="1"/>
</dbReference>
<evidence type="ECO:0000256" key="6">
    <source>
        <dbReference type="ARBA" id="ARBA00022679"/>
    </source>
</evidence>
<dbReference type="InterPro" id="IPR029026">
    <property type="entry name" value="tRNA_m1G_MTases_N"/>
</dbReference>
<dbReference type="EMBL" id="EF591884">
    <property type="protein sequence ID" value="ABX10589.1"/>
    <property type="molecule type" value="Genomic_DNA"/>
</dbReference>
<keyword evidence="5 10" id="KW-0489">Methyltransferase</keyword>
<dbReference type="PANTHER" id="PTHR30027:SF3">
    <property type="entry name" value="16S RRNA (URACIL(1498)-N(3))-METHYLTRANSFERASE"/>
    <property type="match status" value="1"/>
</dbReference>
<dbReference type="InterPro" id="IPR006700">
    <property type="entry name" value="RsmE"/>
</dbReference>
<dbReference type="NCBIfam" id="TIGR00046">
    <property type="entry name" value="RsmE family RNA methyltransferase"/>
    <property type="match status" value="1"/>
</dbReference>
<evidence type="ECO:0000256" key="5">
    <source>
        <dbReference type="ARBA" id="ARBA00022603"/>
    </source>
</evidence>
<comment type="function">
    <text evidence="8 10">Specifically methylates the N3 position of the uracil ring of uridine 1498 (m3U1498) in 16S rRNA. Acts on the fully assembled 30S ribosomal subunit.</text>
</comment>
<dbReference type="Gene3D" id="3.40.1280.10">
    <property type="match status" value="1"/>
</dbReference>
<keyword evidence="3 10" id="KW-0963">Cytoplasm</keyword>
<accession>A9LGR8</accession>
<evidence type="ECO:0000259" key="12">
    <source>
        <dbReference type="Pfam" id="PF20260"/>
    </source>
</evidence>
<gene>
    <name evidence="13" type="ORF">5H12_27</name>
</gene>
<keyword evidence="7 10" id="KW-0949">S-adenosyl-L-methionine</keyword>
<organism evidence="13">
    <name type="scientific">uncultured planctomycete 5H12</name>
    <dbReference type="NCBI Taxonomy" id="455067"/>
    <lineage>
        <taxon>Bacteria</taxon>
        <taxon>Pseudomonadati</taxon>
        <taxon>Planctomycetota</taxon>
        <taxon>Planctomycetia</taxon>
        <taxon>Planctomycetales</taxon>
        <taxon>environmental samples</taxon>
    </lineage>
</organism>
<reference evidence="13" key="1">
    <citation type="journal article" date="2007" name="ISME J.">
        <title>Fosmids of novel marine Planctomycetes from the Namibian and Oregon coast upwelling systems and their cross-comparison with planctomycete genomes.</title>
        <authorList>
            <person name="Woebken D."/>
            <person name="Teeling H."/>
            <person name="Wecker P."/>
            <person name="Dumitriu A."/>
            <person name="Kostadinov I."/>
            <person name="DeLong E.F."/>
            <person name="Amann R."/>
            <person name="Gloeckner F.O."/>
        </authorList>
    </citation>
    <scope>NUCLEOTIDE SEQUENCE</scope>
</reference>